<dbReference type="InterPro" id="IPR029044">
    <property type="entry name" value="Nucleotide-diphossugar_trans"/>
</dbReference>
<reference evidence="3 4" key="2">
    <citation type="journal article" date="2021" name="Int. J. Food Microbiol.">
        <title>Safety demonstration of a microbial species for use in the food chain: Weissella confusa.</title>
        <authorList>
            <person name="Bourdichon F."/>
            <person name="Patrone V."/>
            <person name="Fontana A."/>
            <person name="Milani G."/>
            <person name="Morelli L."/>
        </authorList>
    </citation>
    <scope>NUCLEOTIDE SEQUENCE [LARGE SCALE GENOMIC DNA]</scope>
    <source>
        <strain evidence="2">CCUG 30943</strain>
        <strain evidence="3 4">CCUG 43002</strain>
    </source>
</reference>
<dbReference type="AlphaFoldDB" id="A0A4Z0RIP4"/>
<gene>
    <name evidence="3" type="ORF">HAU20_04450</name>
    <name evidence="2" type="ORF">HAU43_05300</name>
</gene>
<evidence type="ECO:0000313" key="4">
    <source>
        <dbReference type="Proteomes" id="UP000728106"/>
    </source>
</evidence>
<feature type="domain" description="Glycosyltransferase 2-like" evidence="1">
    <location>
        <begin position="8"/>
        <end position="172"/>
    </location>
</feature>
<evidence type="ECO:0000313" key="3">
    <source>
        <dbReference type="EMBL" id="MBJ7638638.1"/>
    </source>
</evidence>
<dbReference type="Gene3D" id="3.90.550.10">
    <property type="entry name" value="Spore Coat Polysaccharide Biosynthesis Protein SpsA, Chain A"/>
    <property type="match status" value="1"/>
</dbReference>
<dbReference type="RefSeq" id="WP_056973341.1">
    <property type="nucleotide sequence ID" value="NZ_BJZE01000004.1"/>
</dbReference>
<dbReference type="EMBL" id="JAAOCP010000004">
    <property type="protein sequence ID" value="MBJ7638638.1"/>
    <property type="molecule type" value="Genomic_DNA"/>
</dbReference>
<keyword evidence="4" id="KW-1185">Reference proteome</keyword>
<reference evidence="3" key="1">
    <citation type="submission" date="2020-02" db="EMBL/GenBank/DDBJ databases">
        <authorList>
            <person name="Fontana A."/>
            <person name="Patrone V."/>
            <person name="Morelli L."/>
        </authorList>
    </citation>
    <scope>NUCLEOTIDE SEQUENCE</scope>
    <source>
        <strain evidence="2">CCUG 30943</strain>
        <strain evidence="3">CCUG 43002</strain>
    </source>
</reference>
<dbReference type="Pfam" id="PF00535">
    <property type="entry name" value="Glycos_transf_2"/>
    <property type="match status" value="1"/>
</dbReference>
<sequence>MTKKLVTVMATYNGAAFIEEQVHSIFNQSYDGEMKLLVHDDGSTDDTIEKLKTLAQNYPIDFLMQGEKLGVQQAFMRLIEATIKYKPDAVFLSDQDDIWSHDKVSQQIQQVRDWNKPILVFTNYDLIDGSGREIEAKAGQQLPTGFVRKSMYDLLFNPIVTGNNVMINRAFLTYLSGKGALKASVVTMHDHLISLMALENDGLYYLNTSTVKYRQHGSNVVGAGKQKIVERGAKDSKAWVNLKNTLEMLPLFSSMEQIQTSTLLFRMKWLLKHRVTKHSLVNTIGLYYYVLLKWRRA</sequence>
<evidence type="ECO:0000259" key="1">
    <source>
        <dbReference type="Pfam" id="PF00535"/>
    </source>
</evidence>
<dbReference type="Proteomes" id="UP000728106">
    <property type="component" value="Unassembled WGS sequence"/>
</dbReference>
<name>A0A4Z0RIP4_WEICO</name>
<dbReference type="EMBL" id="JAAOCX010000005">
    <property type="protein sequence ID" value="MBJ7632502.1"/>
    <property type="molecule type" value="Genomic_DNA"/>
</dbReference>
<protein>
    <submittedName>
        <fullName evidence="3">Glycosyltransferase</fullName>
    </submittedName>
</protein>
<dbReference type="PANTHER" id="PTHR22916:SF3">
    <property type="entry name" value="UDP-GLCNAC:BETAGAL BETA-1,3-N-ACETYLGLUCOSAMINYLTRANSFERASE-LIKE PROTEIN 1"/>
    <property type="match status" value="1"/>
</dbReference>
<dbReference type="SUPFAM" id="SSF53448">
    <property type="entry name" value="Nucleotide-diphospho-sugar transferases"/>
    <property type="match status" value="1"/>
</dbReference>
<evidence type="ECO:0000313" key="2">
    <source>
        <dbReference type="EMBL" id="MBJ7632502.1"/>
    </source>
</evidence>
<dbReference type="GO" id="GO:0016758">
    <property type="term" value="F:hexosyltransferase activity"/>
    <property type="evidence" value="ECO:0007669"/>
    <property type="project" value="UniProtKB-ARBA"/>
</dbReference>
<accession>A0A4Z0RIP4</accession>
<dbReference type="Proteomes" id="UP000808038">
    <property type="component" value="Unassembled WGS sequence"/>
</dbReference>
<dbReference type="OrthoDB" id="8773442at2"/>
<organism evidence="3 4">
    <name type="scientific">Weissella confusa</name>
    <name type="common">Lactobacillus confusus</name>
    <dbReference type="NCBI Taxonomy" id="1583"/>
    <lineage>
        <taxon>Bacteria</taxon>
        <taxon>Bacillati</taxon>
        <taxon>Bacillota</taxon>
        <taxon>Bacilli</taxon>
        <taxon>Lactobacillales</taxon>
        <taxon>Lactobacillaceae</taxon>
        <taxon>Weissella</taxon>
    </lineage>
</organism>
<comment type="caution">
    <text evidence="3">The sequence shown here is derived from an EMBL/GenBank/DDBJ whole genome shotgun (WGS) entry which is preliminary data.</text>
</comment>
<proteinExistence type="predicted"/>
<dbReference type="PANTHER" id="PTHR22916">
    <property type="entry name" value="GLYCOSYLTRANSFERASE"/>
    <property type="match status" value="1"/>
</dbReference>
<dbReference type="InterPro" id="IPR001173">
    <property type="entry name" value="Glyco_trans_2-like"/>
</dbReference>